<protein>
    <submittedName>
        <fullName evidence="3">Uncharacterized protein</fullName>
    </submittedName>
</protein>
<dbReference type="AlphaFoldDB" id="A0A371K234"/>
<comment type="caution">
    <text evidence="3">The sequence shown here is derived from an EMBL/GenBank/DDBJ whole genome shotgun (WGS) entry which is preliminary data.</text>
</comment>
<dbReference type="Gene3D" id="1.25.40.10">
    <property type="entry name" value="Tetratricopeptide repeat domain"/>
    <property type="match status" value="1"/>
</dbReference>
<evidence type="ECO:0000313" key="3">
    <source>
        <dbReference type="EMBL" id="RDZ27932.1"/>
    </source>
</evidence>
<dbReference type="RefSeq" id="WP_115857376.1">
    <property type="nucleotide sequence ID" value="NZ_QTSU01000001.1"/>
</dbReference>
<dbReference type="Pfam" id="PF13174">
    <property type="entry name" value="TPR_6"/>
    <property type="match status" value="2"/>
</dbReference>
<feature type="signal peptide" evidence="2">
    <location>
        <begin position="1"/>
        <end position="20"/>
    </location>
</feature>
<dbReference type="Proteomes" id="UP000264492">
    <property type="component" value="Unassembled WGS sequence"/>
</dbReference>
<dbReference type="EMBL" id="QTSU01000001">
    <property type="protein sequence ID" value="RDZ27932.1"/>
    <property type="molecule type" value="Genomic_DNA"/>
</dbReference>
<dbReference type="OrthoDB" id="6023321at2"/>
<proteinExistence type="predicted"/>
<gene>
    <name evidence="3" type="ORF">DX914_01900</name>
</gene>
<feature type="chain" id="PRO_5016837702" evidence="2">
    <location>
        <begin position="21"/>
        <end position="172"/>
    </location>
</feature>
<reference evidence="3 4" key="1">
    <citation type="submission" date="2018-08" db="EMBL/GenBank/DDBJ databases">
        <title>Lysobacter sp. zong2l5, whole genome shotgun sequence.</title>
        <authorList>
            <person name="Zhang X."/>
            <person name="Feng G."/>
            <person name="Zhu H."/>
        </authorList>
    </citation>
    <scope>NUCLEOTIDE SEQUENCE [LARGE SCALE GENOMIC DNA]</scope>
    <source>
        <strain evidence="4">zong2l5</strain>
    </source>
</reference>
<keyword evidence="4" id="KW-1185">Reference proteome</keyword>
<evidence type="ECO:0000313" key="4">
    <source>
        <dbReference type="Proteomes" id="UP000264492"/>
    </source>
</evidence>
<dbReference type="InterPro" id="IPR011990">
    <property type="entry name" value="TPR-like_helical_dom_sf"/>
</dbReference>
<keyword evidence="2" id="KW-0732">Signal</keyword>
<dbReference type="InterPro" id="IPR019734">
    <property type="entry name" value="TPR_rpt"/>
</dbReference>
<dbReference type="SUPFAM" id="SSF48452">
    <property type="entry name" value="TPR-like"/>
    <property type="match status" value="1"/>
</dbReference>
<evidence type="ECO:0000256" key="2">
    <source>
        <dbReference type="SAM" id="SignalP"/>
    </source>
</evidence>
<sequence>MKIRTAAVAGVLFVSGIAVGYAAQKAATPSYRERAPQEAANALLQTAKTLAGKGSWERIAIGRVYYLGGQKAEGQAIFDAILADDPESSDLFRIGRVYREAGEWERARPLLQSYADANPNDSTQLAEIGAYYLMNGDRAGGERLLDRAFKKKPEFWAAVAAAGGYVNVVPQE</sequence>
<evidence type="ECO:0000256" key="1">
    <source>
        <dbReference type="PROSITE-ProRule" id="PRU00339"/>
    </source>
</evidence>
<keyword evidence="1" id="KW-0802">TPR repeat</keyword>
<accession>A0A371K234</accession>
<dbReference type="PROSITE" id="PS50005">
    <property type="entry name" value="TPR"/>
    <property type="match status" value="1"/>
</dbReference>
<name>A0A371K234_9GAMM</name>
<feature type="repeat" description="TPR" evidence="1">
    <location>
        <begin position="88"/>
        <end position="121"/>
    </location>
</feature>
<organism evidence="3 4">
    <name type="scientific">Lysobacter silvisoli</name>
    <dbReference type="NCBI Taxonomy" id="2293254"/>
    <lineage>
        <taxon>Bacteria</taxon>
        <taxon>Pseudomonadati</taxon>
        <taxon>Pseudomonadota</taxon>
        <taxon>Gammaproteobacteria</taxon>
        <taxon>Lysobacterales</taxon>
        <taxon>Lysobacteraceae</taxon>
        <taxon>Lysobacter</taxon>
    </lineage>
</organism>